<dbReference type="PANTHER" id="PTHR24161:SF121">
    <property type="entry name" value="M-PHASE PHOSPHOPROTEIN 8"/>
    <property type="match status" value="1"/>
</dbReference>
<feature type="compositionally biased region" description="Basic residues" evidence="4">
    <location>
        <begin position="721"/>
        <end position="734"/>
    </location>
</feature>
<evidence type="ECO:0000256" key="3">
    <source>
        <dbReference type="PROSITE-ProRule" id="PRU00023"/>
    </source>
</evidence>
<dbReference type="InterPro" id="IPR036770">
    <property type="entry name" value="Ankyrin_rpt-contain_sf"/>
</dbReference>
<accession>A0A9P0FSZ1</accession>
<keyword evidence="1" id="KW-0677">Repeat</keyword>
<protein>
    <submittedName>
        <fullName evidence="5">Uncharacterized protein</fullName>
    </submittedName>
</protein>
<dbReference type="PROSITE" id="PS50088">
    <property type="entry name" value="ANK_REPEAT"/>
    <property type="match status" value="8"/>
</dbReference>
<sequence>MVVGSRVVACQRRLPAFTSRIKTRAPATYYLTPTHSIAKTLYILYRCWAGGWRRGGGRRALRGAHRPATSVRAAGSARGQSEARALRARPRPLAAALARHAWRGAFSNPSVMDKRATSGRGEPIPSILKKPKSRHKGDLVDKSTKIKREKVEGSKKTGDVSAPLQQGCSPLMYACQQADYKAVVDILNKDPASVRVRDRGLRCALHYCASSGAGASQAARAACADRVLMAAPALANARDADGLTPLHLAVVHGNVPLVQTLLAAGADVNARDDEHHTVVHWATVCGEVGALRAVLAAGADAATSDQHGGYPLHYAAQMCGAPSATDHQSRGAALEVLRALVKEGGASVDVRDADGRTPLLWAASAGSAAAVLALHQAGSKVDDADRDGLTALHCAAARGHTEALETLVGLCGARVDVADSHGCTPLHYAAALGHADSTSALLQHGADSHRQDRRGRSPAHTAAAKGQIETVRILGARGANLWLRNSKGDLPLHEAVASGRRELVKWLLDGRPSQVNATNHEGRTPLHIAAATDNADLCRLLLDRGAEVNLVARSSKNEPLTPLDCATTRGHRSTAKYLQMHGGLPASKLANTEIVIDGAPITALPTRKVTSTKIDVRDRIRIEKREVVEISSPVQERRRIKNRNDSDSSNDSYTDNKNRKKNDSHRYRDNNHKERRKRLMHTQKSFSDGYDSEFEGYEREDSRDDKHKSSKKNRSKSEPSRRHKRSAKPRQRYRSRSDSSSDSDSYSEKRRSRRHHRRSKRKSSSPSESSSSESSERRSTKRKGKKTSIHIENDERKQSVNIVKYNTENVQSNEKNENLVVDNESKIEGTKSEAEKDENILIKNVAHSETETDTLSVKTNMITTEAQIHMERQSSQHGNSELNVTVDSSNNVSIETSNLSVTHKDLTEEAKSNAESLEIKDSEKEAIQEPVAEIPTTETQIAPSGSTESSSTDKQKTMGEENQTQNSNISEKDKTQVNTPDGQTKTPSEEEKPADDEKISPTEGSEKTPPVEQSSKEPSPVSNENLKTSSSPEVELTRRKSFQVLSGPGEKLTLSKELSGDMKTSCDIPSLEQTETQEKSNSPVVSFSNKDEIIESKESNNKAEHLMGESVDHSLDPETDKQIQDSILQKDSSESNVLSSEDRRKEFSSTTGSSTENQNYDKGLVSVLDDNLSSNRAVQQVILENLSEEFDVNLSLPQTSPKRIRKASRESQGSSRKSSIYETESYKVLSDIASAPDVTPGILKKTSIKLDDVSMEGDREIFDADKPSKEGYIGRVPSVSDNELYSHSEANGRRKRFRKKGRTKSRTTIRSKSENSERGYESSGLMDSGFEPSPRAIQRQITSPRLAAYYQQRNATGRYSGKSDSRIPVRKPGDKNAVDMKSVTQRIQTNMRRYYCERKIFQHLLELKRLQIRTSKTNEAVLVKRAIEEYNKSSLANVGLGPYNTPDYSFSSFEKFLYESLRKLQKSGKKHLDKLPERPIDFDYGETELYKMSAIPDNPCLCTSKTHRCFHAVHAYTGIPCSAYIPYKWNHHTMPKPATPGGAKTKGFLPKINSKPPSGTAKAHVTLEVSHGTEKQLIALPAEKLDKNKRYYVTFTVKGSEPTSDNDNSSPSATLNTKSVRTG</sequence>
<feature type="compositionally biased region" description="Basic and acidic residues" evidence="4">
    <location>
        <begin position="1361"/>
        <end position="1375"/>
    </location>
</feature>
<feature type="region of interest" description="Disordered" evidence="4">
    <location>
        <begin position="1198"/>
        <end position="1221"/>
    </location>
</feature>
<feature type="compositionally biased region" description="Polar residues" evidence="4">
    <location>
        <begin position="1601"/>
        <end position="1623"/>
    </location>
</feature>
<organism evidence="5 6">
    <name type="scientific">Chrysodeixis includens</name>
    <name type="common">Soybean looper</name>
    <name type="synonym">Pseudoplusia includens</name>
    <dbReference type="NCBI Taxonomy" id="689277"/>
    <lineage>
        <taxon>Eukaryota</taxon>
        <taxon>Metazoa</taxon>
        <taxon>Ecdysozoa</taxon>
        <taxon>Arthropoda</taxon>
        <taxon>Hexapoda</taxon>
        <taxon>Insecta</taxon>
        <taxon>Pterygota</taxon>
        <taxon>Neoptera</taxon>
        <taxon>Endopterygota</taxon>
        <taxon>Lepidoptera</taxon>
        <taxon>Glossata</taxon>
        <taxon>Ditrysia</taxon>
        <taxon>Noctuoidea</taxon>
        <taxon>Noctuidae</taxon>
        <taxon>Plusiinae</taxon>
        <taxon>Chrysodeixis</taxon>
    </lineage>
</organism>
<feature type="region of interest" description="Disordered" evidence="4">
    <location>
        <begin position="1285"/>
        <end position="1332"/>
    </location>
</feature>
<feature type="repeat" description="ANK" evidence="3">
    <location>
        <begin position="166"/>
        <end position="199"/>
    </location>
</feature>
<feature type="repeat" description="ANK" evidence="3">
    <location>
        <begin position="487"/>
        <end position="509"/>
    </location>
</feature>
<proteinExistence type="predicted"/>
<feature type="compositionally biased region" description="Polar residues" evidence="4">
    <location>
        <begin position="960"/>
        <end position="969"/>
    </location>
</feature>
<feature type="compositionally biased region" description="Polar residues" evidence="4">
    <location>
        <begin position="1011"/>
        <end position="1032"/>
    </location>
</feature>
<dbReference type="PROSITE" id="PS50297">
    <property type="entry name" value="ANK_REP_REGION"/>
    <property type="match status" value="6"/>
</dbReference>
<evidence type="ECO:0000313" key="5">
    <source>
        <dbReference type="EMBL" id="CAH0594148.1"/>
    </source>
</evidence>
<dbReference type="Gene3D" id="1.25.40.20">
    <property type="entry name" value="Ankyrin repeat-containing domain"/>
    <property type="match status" value="4"/>
</dbReference>
<feature type="repeat" description="ANK" evidence="3">
    <location>
        <begin position="354"/>
        <end position="386"/>
    </location>
</feature>
<evidence type="ECO:0000313" key="6">
    <source>
        <dbReference type="Proteomes" id="UP001154114"/>
    </source>
</evidence>
<feature type="region of interest" description="Disordered" evidence="4">
    <location>
        <begin position="632"/>
        <end position="795"/>
    </location>
</feature>
<dbReference type="PANTHER" id="PTHR24161">
    <property type="entry name" value="ANK_REP_REGION DOMAIN-CONTAINING PROTEIN-RELATED"/>
    <property type="match status" value="1"/>
</dbReference>
<feature type="region of interest" description="Disordered" evidence="4">
    <location>
        <begin position="109"/>
        <end position="140"/>
    </location>
</feature>
<dbReference type="SUPFAM" id="SSF48403">
    <property type="entry name" value="Ankyrin repeat"/>
    <property type="match status" value="1"/>
</dbReference>
<feature type="compositionally biased region" description="Polar residues" evidence="4">
    <location>
        <begin position="1071"/>
        <end position="1088"/>
    </location>
</feature>
<evidence type="ECO:0000256" key="4">
    <source>
        <dbReference type="SAM" id="MobiDB-lite"/>
    </source>
</evidence>
<feature type="compositionally biased region" description="Basic residues" evidence="4">
    <location>
        <begin position="1293"/>
        <end position="1309"/>
    </location>
</feature>
<feature type="repeat" description="ANK" evidence="3">
    <location>
        <begin position="241"/>
        <end position="273"/>
    </location>
</feature>
<dbReference type="SMART" id="SM00248">
    <property type="entry name" value="ANK"/>
    <property type="match status" value="11"/>
</dbReference>
<feature type="region of interest" description="Disordered" evidence="4">
    <location>
        <begin position="895"/>
        <end position="1161"/>
    </location>
</feature>
<dbReference type="EMBL" id="LR824023">
    <property type="protein sequence ID" value="CAH0594148.1"/>
    <property type="molecule type" value="Genomic_DNA"/>
</dbReference>
<gene>
    <name evidence="5" type="ORF">CINC_LOCUS6129</name>
</gene>
<feature type="compositionally biased region" description="Basic and acidic residues" evidence="4">
    <location>
        <begin position="696"/>
        <end position="707"/>
    </location>
</feature>
<feature type="repeat" description="ANK" evidence="3">
    <location>
        <begin position="521"/>
        <end position="553"/>
    </location>
</feature>
<evidence type="ECO:0000256" key="1">
    <source>
        <dbReference type="ARBA" id="ARBA00022737"/>
    </source>
</evidence>
<feature type="compositionally biased region" description="Basic residues" evidence="4">
    <location>
        <begin position="779"/>
        <end position="788"/>
    </location>
</feature>
<dbReference type="Pfam" id="PF12796">
    <property type="entry name" value="Ank_2"/>
    <property type="match status" value="3"/>
</dbReference>
<reference evidence="5" key="1">
    <citation type="submission" date="2021-12" db="EMBL/GenBank/DDBJ databases">
        <authorList>
            <person name="King R."/>
        </authorList>
    </citation>
    <scope>NUCLEOTIDE SEQUENCE</scope>
</reference>
<feature type="repeat" description="ANK" evidence="3">
    <location>
        <begin position="454"/>
        <end position="486"/>
    </location>
</feature>
<keyword evidence="2 3" id="KW-0040">ANK repeat</keyword>
<feature type="repeat" description="ANK" evidence="3">
    <location>
        <begin position="387"/>
        <end position="420"/>
    </location>
</feature>
<dbReference type="PRINTS" id="PR01415">
    <property type="entry name" value="ANKYRIN"/>
</dbReference>
<dbReference type="InterPro" id="IPR002110">
    <property type="entry name" value="Ankyrin_rpt"/>
</dbReference>
<feature type="compositionally biased region" description="Polar residues" evidence="4">
    <location>
        <begin position="1124"/>
        <end position="1139"/>
    </location>
</feature>
<name>A0A9P0FSZ1_CHRIL</name>
<feature type="region of interest" description="Disordered" evidence="4">
    <location>
        <begin position="1352"/>
        <end position="1375"/>
    </location>
</feature>
<feature type="compositionally biased region" description="Low complexity" evidence="4">
    <location>
        <begin position="764"/>
        <end position="773"/>
    </location>
</feature>
<feature type="compositionally biased region" description="Basic and acidic residues" evidence="4">
    <location>
        <begin position="1311"/>
        <end position="1320"/>
    </location>
</feature>
<keyword evidence="6" id="KW-1185">Reference proteome</keyword>
<feature type="region of interest" description="Disordered" evidence="4">
    <location>
        <begin position="1597"/>
        <end position="1623"/>
    </location>
</feature>
<feature type="compositionally biased region" description="Polar residues" evidence="4">
    <location>
        <begin position="1148"/>
        <end position="1160"/>
    </location>
</feature>
<feature type="compositionally biased region" description="Basic residues" evidence="4">
    <location>
        <begin position="750"/>
        <end position="763"/>
    </location>
</feature>
<feature type="repeat" description="ANK" evidence="3">
    <location>
        <begin position="421"/>
        <end position="453"/>
    </location>
</feature>
<feature type="compositionally biased region" description="Basic and acidic residues" evidence="4">
    <location>
        <begin position="902"/>
        <end position="927"/>
    </location>
</feature>
<feature type="region of interest" description="Disordered" evidence="4">
    <location>
        <begin position="443"/>
        <end position="464"/>
    </location>
</feature>
<feature type="compositionally biased region" description="Basic and acidic residues" evidence="4">
    <location>
        <begin position="987"/>
        <end position="1006"/>
    </location>
</feature>
<feature type="compositionally biased region" description="Polar residues" evidence="4">
    <location>
        <begin position="936"/>
        <end position="950"/>
    </location>
</feature>
<dbReference type="Proteomes" id="UP001154114">
    <property type="component" value="Chromosome 20"/>
</dbReference>
<feature type="compositionally biased region" description="Basic and acidic residues" evidence="4">
    <location>
        <begin position="1089"/>
        <end position="1123"/>
    </location>
</feature>
<feature type="compositionally biased region" description="Polar residues" evidence="4">
    <location>
        <begin position="976"/>
        <end position="986"/>
    </location>
</feature>
<dbReference type="OrthoDB" id="10258888at2759"/>
<evidence type="ECO:0000256" key="2">
    <source>
        <dbReference type="ARBA" id="ARBA00023043"/>
    </source>
</evidence>